<accession>A0AAT9F818</accession>
<dbReference type="EMBL" id="AP013353">
    <property type="protein sequence ID" value="BAP00981.1"/>
    <property type="molecule type" value="Genomic_DNA"/>
</dbReference>
<reference evidence="1" key="2">
    <citation type="journal article" date="2014" name="Genome Announc.">
        <title>Complete Genome Sequence of Mycoplasma californicum Strain HAZ160_1 from Bovine Mastitic Milk in Japan.</title>
        <authorList>
            <person name="Hata E."/>
            <person name="Murakami K."/>
        </authorList>
    </citation>
    <scope>NUCLEOTIDE SEQUENCE</scope>
    <source>
        <strain evidence="1">HAZ160_1</strain>
    </source>
</reference>
<reference evidence="1" key="4">
    <citation type="submission" date="2024-06" db="EMBL/GenBank/DDBJ databases">
        <authorList>
            <consortium name="Mycoplasma californicum genome sequencing consortium"/>
            <person name="Hata E."/>
            <person name="Tanaka K."/>
            <person name="Tamamura Y."/>
        </authorList>
    </citation>
    <scope>NUCLEOTIDE SEQUENCE</scope>
    <source>
        <strain evidence="1">HAZ160_1</strain>
    </source>
</reference>
<evidence type="ECO:0000313" key="1">
    <source>
        <dbReference type="EMBL" id="BAP00981.1"/>
    </source>
</evidence>
<proteinExistence type="predicted"/>
<dbReference type="KEGG" id="mcm:MCAL160_0372"/>
<reference evidence="1" key="3">
    <citation type="journal article" date="2019" name="Vet. Microbiol.">
        <title>Mutations associated with change of susceptibility to lincosamides and/or macrolides in field and laboratory-derived Mycoplasma californicum strains in Japan, and development of a rapid detection method for these mutations.</title>
        <authorList>
            <person name="Hata E."/>
            <person name="Nagai K."/>
            <person name="Murakami K."/>
        </authorList>
    </citation>
    <scope>NUCLEOTIDE SEQUENCE</scope>
    <source>
        <strain evidence="1">HAZ160_1</strain>
    </source>
</reference>
<protein>
    <recommendedName>
        <fullName evidence="2">Adhesin P123</fullName>
    </recommendedName>
</protein>
<gene>
    <name evidence="1" type="ORF">MCAL160_0372</name>
</gene>
<name>A0AAT9F818_9BACT</name>
<dbReference type="AlphaFoldDB" id="A0AAT9F818"/>
<organism evidence="1">
    <name type="scientific">Mycoplasmopsis californica HAZ160_1</name>
    <dbReference type="NCBI Taxonomy" id="1397850"/>
    <lineage>
        <taxon>Bacteria</taxon>
        <taxon>Bacillati</taxon>
        <taxon>Mycoplasmatota</taxon>
        <taxon>Mycoplasmoidales</taxon>
        <taxon>Metamycoplasmataceae</taxon>
        <taxon>Mycoplasmopsis</taxon>
    </lineage>
</organism>
<dbReference type="RefSeq" id="WP_041102992.1">
    <property type="nucleotide sequence ID" value="NZ_AP013353.1"/>
</dbReference>
<evidence type="ECO:0008006" key="2">
    <source>
        <dbReference type="Google" id="ProtNLM"/>
    </source>
</evidence>
<reference evidence="1" key="1">
    <citation type="journal article" date="2014" name="Appl. Environ. Microbiol.">
        <title>Molecular Epidemiology of Cases of Mycoplasma californicum Infection in Japan.</title>
        <authorList>
            <person name="Hata E."/>
            <person name="Suzuki K."/>
            <person name="Hanyu H."/>
            <person name="Itoh M."/>
            <person name="Higuchi H."/>
            <person name="Kobayashi H."/>
        </authorList>
    </citation>
    <scope>NUCLEOTIDE SEQUENCE</scope>
    <source>
        <strain evidence="1">HAZ160_1</strain>
    </source>
</reference>
<sequence>MSKQWFKTLVKTLTGTNSSSTISQNAEDYSYKVAVAPKEINITWEASKAWWLIQFSKAYPEYANRQEDVERIWSSKILVARFYNSTRLVNVFNFELGSFFEVIDNYSSGGSKEAIYFKDAVNNKQFDQFSTIVQTRSGALCGVTTSRIWRRFVKLNDLLNDENKDEGVYFTFKKIISLQNPVEISYIDNLKLQYWINQSSINNSLIDMLVYFQDANQFAYIQVDTSKSPDEDFVYNELIYLDEQDGTVPLLISNVNSALISTIERRENQKTKMFGNLLIGVGRNSATSILNEEVYQHFYPYKVFNIPFHQKVNAKRIWLGKFGETYRYSHNYLDSGYVDPIWTPIKGYEETEIVRMDLSPWVDYYKNSIDFDNFQGISWDLDSSYVQYEVNLRPILNYHLGNNVFSDARHHALSAHAINNKEKFGFSHDVDKAPNNVPWWSYLLYKTGVTISKQELEYNDYLEPELSGFNHVISDFRFPSQEVLNNYLNHGGDLVATIKLEKDFTFMVKFYYNARKDASFGKYLSEIKLVPPLNKNAVGIEKERYDLMMKFFNIDSYVAHIGLAIKTKAKVRSGSVQKNQLINIAFTENTKTPNESKKLVFVRDEGLSDVEKTGIGAVINSNQILMPVLSKTTNTWALWNFKSNYNFEWLCSSQYGCRALLTKQTPTRVGTIDYLADNPKVITLKQEQYDNPWVFVVDKNFITSFNGDKTLRVSSIAPLEFQALTDQNKFLAFREQLNARFLTYSLADEPKGKMINIRYDGKNFNETNWPYIYETNEGRNNLKNNFMPALIYEKHGEFCTNIHSVKVNNNTVSMISNINKTTLNSPSGLKTIWDVPENNYVIQFLDNNGNVIDEFQDNLHYKHKNDNIQLTLNKTFNWVMFKDKQKNKQWSENIAQLFTDLNAINSMLMTHARFDVESSSYATVEGVEKLVGKSKRTITKKLEEGNVIIEDDMAFLLIHFTIRIDQHNPTIISNLRIGDANTNRFETIDTFKTITVQTGLKDEEYEMHEVKIGLLKVS</sequence>